<dbReference type="EMBL" id="CAEZVL010000041">
    <property type="protein sequence ID" value="CAB4626314.1"/>
    <property type="molecule type" value="Genomic_DNA"/>
</dbReference>
<proteinExistence type="predicted"/>
<accession>A0A6J6IPG6</accession>
<name>A0A6J6IPG6_9ZZZZ</name>
<dbReference type="AlphaFoldDB" id="A0A6J6IPG6"/>
<gene>
    <name evidence="1" type="ORF">UFOPK1960_00406</name>
</gene>
<organism evidence="1">
    <name type="scientific">freshwater metagenome</name>
    <dbReference type="NCBI Taxonomy" id="449393"/>
    <lineage>
        <taxon>unclassified sequences</taxon>
        <taxon>metagenomes</taxon>
        <taxon>ecological metagenomes</taxon>
    </lineage>
</organism>
<reference evidence="1" key="1">
    <citation type="submission" date="2020-05" db="EMBL/GenBank/DDBJ databases">
        <authorList>
            <person name="Chiriac C."/>
            <person name="Salcher M."/>
            <person name="Ghai R."/>
            <person name="Kavagutti S V."/>
        </authorList>
    </citation>
    <scope>NUCLEOTIDE SEQUENCE</scope>
</reference>
<evidence type="ECO:0000313" key="1">
    <source>
        <dbReference type="EMBL" id="CAB4626314.1"/>
    </source>
</evidence>
<protein>
    <submittedName>
        <fullName evidence="1">Unannotated protein</fullName>
    </submittedName>
</protein>
<sequence length="148" mass="15041">MSRVSPPAQSTGFALLQRGGSLPSIWALRSSGSSNSFKSPSRAKASEVTTPHPPAVVIITTLGPFGSGCVAKVAAASKASSTVSARVIPAARQKPSKTLSLAANAPVCEAAACAPLSVAPPFTRTNGLRAATPARRVINERPSLIPSR</sequence>